<comment type="caution">
    <text evidence="5">The sequence shown here is derived from an EMBL/GenBank/DDBJ whole genome shotgun (WGS) entry which is preliminary data.</text>
</comment>
<reference evidence="5 6" key="1">
    <citation type="submission" date="2021-04" db="EMBL/GenBank/DDBJ databases">
        <title>Genome analysis of Polyangium sp.</title>
        <authorList>
            <person name="Li Y."/>
            <person name="Wang J."/>
        </authorList>
    </citation>
    <scope>NUCLEOTIDE SEQUENCE [LARGE SCALE GENOMIC DNA]</scope>
    <source>
        <strain evidence="5 6">SDU14</strain>
    </source>
</reference>
<protein>
    <submittedName>
        <fullName evidence="5">Rpn family recombination-promoting nuclease/putative transposase</fullName>
    </submittedName>
</protein>
<dbReference type="EMBL" id="JAGTJJ010000002">
    <property type="protein sequence ID" value="MDC3980018.1"/>
    <property type="molecule type" value="Genomic_DNA"/>
</dbReference>
<dbReference type="GO" id="GO:1990238">
    <property type="term" value="F:double-stranded DNA endonuclease activity"/>
    <property type="evidence" value="ECO:0007669"/>
    <property type="project" value="TreeGrafter"/>
</dbReference>
<comment type="similarity">
    <text evidence="1">Belongs to the Rpn/YhgA-like nuclease family.</text>
</comment>
<sequence>MTDNPHDALFQYVFSNPEHAAPALRSMLPAALAEKVDFSTLVLAPGHFVDPELDGHRSDLLFSARIAGRDALIYVLWEHQSYVDTWLLLRLLEYMVRIWRSYRDEHPRAKKLPVIVPVVLHHSKTGWRAARRFEDLVDVDAAGLSVLAHVPRFEFVLDDISRVDDAELSRRAMTVLGRLVLYLFRHARDPEELFAGLGRWAEALRQVVHAPDGDAAIAAVMMYLRKVGRREEDEVVMAVRKAVGDSVFDQIFHAGERLEQKGIERGIERGKREGRRDVLARQLKLRFGELPATVMEALDAASIEALDRMTDRILTASTLAEVLGSDMPAEPKPTRKSPARKSPQRRTRGR</sequence>
<evidence type="ECO:0000256" key="1">
    <source>
        <dbReference type="ARBA" id="ARBA00009787"/>
    </source>
</evidence>
<feature type="compositionally biased region" description="Basic residues" evidence="2">
    <location>
        <begin position="334"/>
        <end position="350"/>
    </location>
</feature>
<dbReference type="PANTHER" id="PTHR34611">
    <property type="match status" value="1"/>
</dbReference>
<gene>
    <name evidence="5" type="ORF">KEG57_05875</name>
</gene>
<dbReference type="InterPro" id="IPR006842">
    <property type="entry name" value="Transposase_31"/>
</dbReference>
<evidence type="ECO:0000313" key="6">
    <source>
        <dbReference type="Proteomes" id="UP001151081"/>
    </source>
</evidence>
<evidence type="ECO:0000313" key="5">
    <source>
        <dbReference type="EMBL" id="MDC3980018.1"/>
    </source>
</evidence>
<evidence type="ECO:0000256" key="2">
    <source>
        <dbReference type="SAM" id="MobiDB-lite"/>
    </source>
</evidence>
<evidence type="ECO:0000259" key="4">
    <source>
        <dbReference type="Pfam" id="PF14261"/>
    </source>
</evidence>
<accession>A0A9X4APH7</accession>
<dbReference type="PANTHER" id="PTHR34611:SF2">
    <property type="entry name" value="INACTIVE RECOMBINATION-PROMOTING NUCLEASE-LIKE PROTEIN RPNE-RELATED"/>
    <property type="match status" value="1"/>
</dbReference>
<organism evidence="5 6">
    <name type="scientific">Polyangium jinanense</name>
    <dbReference type="NCBI Taxonomy" id="2829994"/>
    <lineage>
        <taxon>Bacteria</taxon>
        <taxon>Pseudomonadati</taxon>
        <taxon>Myxococcota</taxon>
        <taxon>Polyangia</taxon>
        <taxon>Polyangiales</taxon>
        <taxon>Polyangiaceae</taxon>
        <taxon>Polyangium</taxon>
    </lineage>
</organism>
<dbReference type="InterPro" id="IPR010106">
    <property type="entry name" value="RpnA"/>
</dbReference>
<dbReference type="GO" id="GO:0006310">
    <property type="term" value="P:DNA recombination"/>
    <property type="evidence" value="ECO:0007669"/>
    <property type="project" value="TreeGrafter"/>
</dbReference>
<feature type="domain" description="DUF4351" evidence="4">
    <location>
        <begin position="268"/>
        <end position="321"/>
    </location>
</feature>
<dbReference type="Pfam" id="PF04754">
    <property type="entry name" value="Transposase_31"/>
    <property type="match status" value="1"/>
</dbReference>
<dbReference type="InterPro" id="IPR025587">
    <property type="entry name" value="DUF4351"/>
</dbReference>
<feature type="domain" description="Transposase (putative) YhgA-like" evidence="3">
    <location>
        <begin position="4"/>
        <end position="208"/>
    </location>
</feature>
<dbReference type="RefSeq" id="WP_272458255.1">
    <property type="nucleotide sequence ID" value="NZ_JAGTJJ010000002.1"/>
</dbReference>
<dbReference type="Pfam" id="PF14261">
    <property type="entry name" value="DUF4351"/>
    <property type="match status" value="1"/>
</dbReference>
<dbReference type="InterPro" id="IPR051699">
    <property type="entry name" value="Rpn/YhgA-like_nuclease"/>
</dbReference>
<proteinExistence type="inferred from homology"/>
<evidence type="ECO:0000259" key="3">
    <source>
        <dbReference type="Pfam" id="PF04754"/>
    </source>
</evidence>
<dbReference type="AlphaFoldDB" id="A0A9X4APH7"/>
<dbReference type="Proteomes" id="UP001151081">
    <property type="component" value="Unassembled WGS sequence"/>
</dbReference>
<dbReference type="NCBIfam" id="TIGR01784">
    <property type="entry name" value="T_den_put_tspse"/>
    <property type="match status" value="1"/>
</dbReference>
<keyword evidence="6" id="KW-1185">Reference proteome</keyword>
<feature type="region of interest" description="Disordered" evidence="2">
    <location>
        <begin position="323"/>
        <end position="350"/>
    </location>
</feature>
<name>A0A9X4APH7_9BACT</name>